<dbReference type="Proteomes" id="UP000702425">
    <property type="component" value="Unassembled WGS sequence"/>
</dbReference>
<comment type="caution">
    <text evidence="1">The sequence shown here is derived from an EMBL/GenBank/DDBJ whole genome shotgun (WGS) entry which is preliminary data.</text>
</comment>
<organism evidence="1 2">
    <name type="scientific">Microcoleus asticus IPMA8</name>
    <dbReference type="NCBI Taxonomy" id="2563858"/>
    <lineage>
        <taxon>Bacteria</taxon>
        <taxon>Bacillati</taxon>
        <taxon>Cyanobacteriota</taxon>
        <taxon>Cyanophyceae</taxon>
        <taxon>Oscillatoriophycideae</taxon>
        <taxon>Oscillatoriales</taxon>
        <taxon>Microcoleaceae</taxon>
        <taxon>Microcoleus</taxon>
        <taxon>Microcoleus asticus</taxon>
    </lineage>
</organism>
<evidence type="ECO:0000313" key="2">
    <source>
        <dbReference type="Proteomes" id="UP000702425"/>
    </source>
</evidence>
<accession>A0ABX2D0U9</accession>
<sequence>MQNMTKKTGKMTLTFDSDRYSSLLSQYQPRIIKNEDENETFLEIVEDLLSRKNLSPEEDTLLELLVKLIEDYEEIHYQLNASSPHSRLLNLMDARSLELADLVEILGTVETATEIVNGQLEISKKQAEALGIFFHVNPGLFLFD</sequence>
<gene>
    <name evidence="1" type="ORF">E5S67_03514</name>
</gene>
<keyword evidence="2" id="KW-1185">Reference proteome</keyword>
<evidence type="ECO:0008006" key="3">
    <source>
        <dbReference type="Google" id="ProtNLM"/>
    </source>
</evidence>
<dbReference type="EMBL" id="SRRZ01000063">
    <property type="protein sequence ID" value="NQE35778.1"/>
    <property type="molecule type" value="Genomic_DNA"/>
</dbReference>
<reference evidence="1 2" key="1">
    <citation type="journal article" date="2020" name="Sci. Rep.">
        <title>A novel cyanobacterial geosmin producer, revising GeoA distribution and dispersion patterns in Bacteria.</title>
        <authorList>
            <person name="Churro C."/>
            <person name="Semedo-Aguiar A.P."/>
            <person name="Silva A.D."/>
            <person name="Pereira-Leal J.B."/>
            <person name="Leite R.B."/>
        </authorList>
    </citation>
    <scope>NUCLEOTIDE SEQUENCE [LARGE SCALE GENOMIC DNA]</scope>
    <source>
        <strain evidence="1 2">IPMA8</strain>
    </source>
</reference>
<name>A0ABX2D0U9_9CYAN</name>
<evidence type="ECO:0000313" key="1">
    <source>
        <dbReference type="EMBL" id="NQE35778.1"/>
    </source>
</evidence>
<protein>
    <recommendedName>
        <fullName evidence="3">Transcriptional regulator</fullName>
    </recommendedName>
</protein>
<proteinExistence type="predicted"/>